<dbReference type="InterPro" id="IPR006860">
    <property type="entry name" value="FecR"/>
</dbReference>
<proteinExistence type="predicted"/>
<dbReference type="EMBL" id="SRMP02000034">
    <property type="protein sequence ID" value="MFN0292775.1"/>
    <property type="molecule type" value="Genomic_DNA"/>
</dbReference>
<evidence type="ECO:0000313" key="4">
    <source>
        <dbReference type="Proteomes" id="UP001517367"/>
    </source>
</evidence>
<gene>
    <name evidence="3" type="ORF">E5L68_015360</name>
</gene>
<keyword evidence="4" id="KW-1185">Reference proteome</keyword>
<feature type="domain" description="Protein FecR C-terminal" evidence="2">
    <location>
        <begin position="255"/>
        <end position="321"/>
    </location>
</feature>
<comment type="caution">
    <text evidence="3">The sequence shown here is derived from an EMBL/GenBank/DDBJ whole genome shotgun (WGS) entry which is preliminary data.</text>
</comment>
<sequence length="325" mass="37256">MNDELLIKFLLNETTAEESRTVQSWISANAENRKYFQQFERIWNESTSLAESSNVDEEQAWQNFKQRVNEKQANIPLVKKINPPKFWLRIAAAFAICFGAWLVYEQFGGQYTNLESQDLVLAQELPDGSSLVLNKNTHISYAKNFKTNRRVEIEQGEVFFNVAHDRSHPFVIEINNVKVEVVGTSFNIKKLKKGVEVIVETGIVKVTEKNKEAGKAQIELRLIKGESVLLGNDEELAAKKQTEDELYNYYRTQLFIANNTPLDRLVAILSEAYGTKISLNGSLKNERISTTLPFKYALEKNLDIICETLDLKMQRNQNEIVLSKK</sequence>
<dbReference type="Gene3D" id="2.60.120.1440">
    <property type="match status" value="1"/>
</dbReference>
<dbReference type="InterPro" id="IPR032508">
    <property type="entry name" value="FecR_C"/>
</dbReference>
<dbReference type="Pfam" id="PF16344">
    <property type="entry name" value="FecR_C"/>
    <property type="match status" value="1"/>
</dbReference>
<feature type="domain" description="FecR protein" evidence="1">
    <location>
        <begin position="124"/>
        <end position="205"/>
    </location>
</feature>
<dbReference type="RefSeq" id="WP_138728540.1">
    <property type="nucleotide sequence ID" value="NZ_SRMP02000034.1"/>
</dbReference>
<dbReference type="Gene3D" id="3.55.50.30">
    <property type="match status" value="1"/>
</dbReference>
<dbReference type="Proteomes" id="UP001517367">
    <property type="component" value="Unassembled WGS sequence"/>
</dbReference>
<dbReference type="PANTHER" id="PTHR30273:SF2">
    <property type="entry name" value="PROTEIN FECR"/>
    <property type="match status" value="1"/>
</dbReference>
<evidence type="ECO:0000259" key="2">
    <source>
        <dbReference type="Pfam" id="PF16344"/>
    </source>
</evidence>
<dbReference type="PIRSF" id="PIRSF018266">
    <property type="entry name" value="FecR"/>
    <property type="match status" value="1"/>
</dbReference>
<name>A0ABW9JKI5_9SPHI</name>
<accession>A0ABW9JKI5</accession>
<dbReference type="Pfam" id="PF04773">
    <property type="entry name" value="FecR"/>
    <property type="match status" value="1"/>
</dbReference>
<protein>
    <submittedName>
        <fullName evidence="3">FecR domain-containing protein</fullName>
    </submittedName>
</protein>
<dbReference type="InterPro" id="IPR012373">
    <property type="entry name" value="Ferrdict_sens_TM"/>
</dbReference>
<reference evidence="3 4" key="1">
    <citation type="submission" date="2024-12" db="EMBL/GenBank/DDBJ databases">
        <authorList>
            <person name="Hu S."/>
        </authorList>
    </citation>
    <scope>NUCLEOTIDE SEQUENCE [LARGE SCALE GENOMIC DNA]</scope>
    <source>
        <strain evidence="3 4">P-25</strain>
    </source>
</reference>
<organism evidence="3 4">
    <name type="scientific">Pedobacter helvus</name>
    <dbReference type="NCBI Taxonomy" id="2563444"/>
    <lineage>
        <taxon>Bacteria</taxon>
        <taxon>Pseudomonadati</taxon>
        <taxon>Bacteroidota</taxon>
        <taxon>Sphingobacteriia</taxon>
        <taxon>Sphingobacteriales</taxon>
        <taxon>Sphingobacteriaceae</taxon>
        <taxon>Pedobacter</taxon>
    </lineage>
</organism>
<evidence type="ECO:0000313" key="3">
    <source>
        <dbReference type="EMBL" id="MFN0292775.1"/>
    </source>
</evidence>
<evidence type="ECO:0000259" key="1">
    <source>
        <dbReference type="Pfam" id="PF04773"/>
    </source>
</evidence>
<dbReference type="PANTHER" id="PTHR30273">
    <property type="entry name" value="PERIPLASMIC SIGNAL SENSOR AND SIGMA FACTOR ACTIVATOR FECR-RELATED"/>
    <property type="match status" value="1"/>
</dbReference>